<evidence type="ECO:0000256" key="3">
    <source>
        <dbReference type="ARBA" id="ARBA00022741"/>
    </source>
</evidence>
<dbReference type="InterPro" id="IPR027640">
    <property type="entry name" value="Kinesin-like_fam"/>
</dbReference>
<dbReference type="Proteomes" id="UP001153737">
    <property type="component" value="Chromosome 3"/>
</dbReference>
<dbReference type="SMART" id="SM00129">
    <property type="entry name" value="KISc"/>
    <property type="match status" value="1"/>
</dbReference>
<dbReference type="PROSITE" id="PS50067">
    <property type="entry name" value="KINESIN_MOTOR_2"/>
    <property type="match status" value="1"/>
</dbReference>
<keyword evidence="11" id="KW-1185">Reference proteome</keyword>
<reference evidence="10" key="2">
    <citation type="submission" date="2022-10" db="EMBL/GenBank/DDBJ databases">
        <authorList>
            <consortium name="ENA_rothamsted_submissions"/>
            <consortium name="culmorum"/>
            <person name="King R."/>
        </authorList>
    </citation>
    <scope>NUCLEOTIDE SEQUENCE</scope>
</reference>
<dbReference type="AlphaFoldDB" id="A0A9P0GMS3"/>
<dbReference type="Gene3D" id="3.40.850.10">
    <property type="entry name" value="Kinesin motor domain"/>
    <property type="match status" value="1"/>
</dbReference>
<reference evidence="10" key="1">
    <citation type="submission" date="2022-01" db="EMBL/GenBank/DDBJ databases">
        <authorList>
            <person name="King R."/>
        </authorList>
    </citation>
    <scope>NUCLEOTIDE SEQUENCE</scope>
</reference>
<dbReference type="PANTHER" id="PTHR47968:SF36">
    <property type="entry name" value="KINESIN HEAVY CHAIN ISOFORM X1"/>
    <property type="match status" value="1"/>
</dbReference>
<keyword evidence="4 8" id="KW-0067">ATP-binding</keyword>
<feature type="binding site" evidence="8">
    <location>
        <begin position="91"/>
        <end position="98"/>
    </location>
    <ligand>
        <name>ATP</name>
        <dbReference type="ChEBI" id="CHEBI:30616"/>
    </ligand>
</feature>
<name>A0A9P0GMS3_PHACE</name>
<dbReference type="GO" id="GO:0003777">
    <property type="term" value="F:microtubule motor activity"/>
    <property type="evidence" value="ECO:0007669"/>
    <property type="project" value="InterPro"/>
</dbReference>
<keyword evidence="5" id="KW-0175">Coiled coil</keyword>
<accession>A0A9P0GMS3</accession>
<keyword evidence="6 8" id="KW-0505">Motor protein</keyword>
<sequence>MVNSSIKVYARLKKENGRYNSGTYDILKKKNGFDDIVFNRDSSNVSVGSCGFRFHKIFDQKSCQSEIFETVAVPVINSVLEGFNGTIFAYGQTGSGKTFTITGSPKCYNDRGIIPRCIQYVFRRNEKISEKPTI</sequence>
<evidence type="ECO:0000313" key="10">
    <source>
        <dbReference type="EMBL" id="CAH1159427.1"/>
    </source>
</evidence>
<comment type="similarity">
    <text evidence="8">Belongs to the TRAFAC class myosin-kinesin ATPase superfamily. Kinesin family.</text>
</comment>
<gene>
    <name evidence="10" type="ORF">PHAECO_LOCUS7249</name>
</gene>
<dbReference type="GO" id="GO:0008017">
    <property type="term" value="F:microtubule binding"/>
    <property type="evidence" value="ECO:0007669"/>
    <property type="project" value="InterPro"/>
</dbReference>
<keyword evidence="7" id="KW-0963">Cytoplasm</keyword>
<keyword evidence="2" id="KW-0493">Microtubule</keyword>
<evidence type="ECO:0000256" key="7">
    <source>
        <dbReference type="ARBA" id="ARBA00023212"/>
    </source>
</evidence>
<dbReference type="EMBL" id="OU896709">
    <property type="protein sequence ID" value="CAH1159427.1"/>
    <property type="molecule type" value="Genomic_DNA"/>
</dbReference>
<dbReference type="InterPro" id="IPR001752">
    <property type="entry name" value="Kinesin_motor_dom"/>
</dbReference>
<evidence type="ECO:0000259" key="9">
    <source>
        <dbReference type="PROSITE" id="PS50067"/>
    </source>
</evidence>
<dbReference type="Pfam" id="PF00225">
    <property type="entry name" value="Kinesin"/>
    <property type="match status" value="1"/>
</dbReference>
<evidence type="ECO:0000256" key="1">
    <source>
        <dbReference type="ARBA" id="ARBA00004245"/>
    </source>
</evidence>
<comment type="subcellular location">
    <subcellularLocation>
        <location evidence="1">Cytoplasm</location>
        <location evidence="1">Cytoskeleton</location>
    </subcellularLocation>
</comment>
<evidence type="ECO:0000313" key="11">
    <source>
        <dbReference type="Proteomes" id="UP001153737"/>
    </source>
</evidence>
<evidence type="ECO:0000256" key="2">
    <source>
        <dbReference type="ARBA" id="ARBA00022701"/>
    </source>
</evidence>
<dbReference type="SUPFAM" id="SSF52540">
    <property type="entry name" value="P-loop containing nucleoside triphosphate hydrolases"/>
    <property type="match status" value="1"/>
</dbReference>
<dbReference type="GO" id="GO:0005874">
    <property type="term" value="C:microtubule"/>
    <property type="evidence" value="ECO:0007669"/>
    <property type="project" value="UniProtKB-KW"/>
</dbReference>
<dbReference type="InterPro" id="IPR027417">
    <property type="entry name" value="P-loop_NTPase"/>
</dbReference>
<keyword evidence="7" id="KW-0206">Cytoskeleton</keyword>
<dbReference type="GO" id="GO:0007018">
    <property type="term" value="P:microtubule-based movement"/>
    <property type="evidence" value="ECO:0007669"/>
    <property type="project" value="InterPro"/>
</dbReference>
<organism evidence="10 11">
    <name type="scientific">Phaedon cochleariae</name>
    <name type="common">Mustard beetle</name>
    <dbReference type="NCBI Taxonomy" id="80249"/>
    <lineage>
        <taxon>Eukaryota</taxon>
        <taxon>Metazoa</taxon>
        <taxon>Ecdysozoa</taxon>
        <taxon>Arthropoda</taxon>
        <taxon>Hexapoda</taxon>
        <taxon>Insecta</taxon>
        <taxon>Pterygota</taxon>
        <taxon>Neoptera</taxon>
        <taxon>Endopterygota</taxon>
        <taxon>Coleoptera</taxon>
        <taxon>Polyphaga</taxon>
        <taxon>Cucujiformia</taxon>
        <taxon>Chrysomeloidea</taxon>
        <taxon>Chrysomelidae</taxon>
        <taxon>Chrysomelinae</taxon>
        <taxon>Chrysomelini</taxon>
        <taxon>Phaedon</taxon>
    </lineage>
</organism>
<protein>
    <recommendedName>
        <fullName evidence="9">Kinesin motor domain-containing protein</fullName>
    </recommendedName>
</protein>
<evidence type="ECO:0000256" key="6">
    <source>
        <dbReference type="ARBA" id="ARBA00023175"/>
    </source>
</evidence>
<feature type="non-terminal residue" evidence="10">
    <location>
        <position position="1"/>
    </location>
</feature>
<evidence type="ECO:0000256" key="4">
    <source>
        <dbReference type="ARBA" id="ARBA00022840"/>
    </source>
</evidence>
<keyword evidence="3 8" id="KW-0547">Nucleotide-binding</keyword>
<dbReference type="InterPro" id="IPR036961">
    <property type="entry name" value="Kinesin_motor_dom_sf"/>
</dbReference>
<evidence type="ECO:0000256" key="5">
    <source>
        <dbReference type="ARBA" id="ARBA00023054"/>
    </source>
</evidence>
<evidence type="ECO:0000256" key="8">
    <source>
        <dbReference type="PROSITE-ProRule" id="PRU00283"/>
    </source>
</evidence>
<dbReference type="OrthoDB" id="123929at2759"/>
<dbReference type="PANTHER" id="PTHR47968">
    <property type="entry name" value="CENTROMERE PROTEIN E"/>
    <property type="match status" value="1"/>
</dbReference>
<dbReference type="GO" id="GO:0005524">
    <property type="term" value="F:ATP binding"/>
    <property type="evidence" value="ECO:0007669"/>
    <property type="project" value="UniProtKB-UniRule"/>
</dbReference>
<proteinExistence type="inferred from homology"/>
<feature type="domain" description="Kinesin motor" evidence="9">
    <location>
        <begin position="5"/>
        <end position="134"/>
    </location>
</feature>